<sequence>MFECGMGETSYTIILPTTYEPLHIIDEVVEEEENIAPPTRERKESTRTVSIAVPEVQRAFPEVGSFGSYGKTGLAC</sequence>
<dbReference type="OrthoDB" id="5819883at2759"/>
<organism evidence="1 2">
    <name type="scientific">Cylicostephanus goldi</name>
    <name type="common">Nematode worm</name>
    <dbReference type="NCBI Taxonomy" id="71465"/>
    <lineage>
        <taxon>Eukaryota</taxon>
        <taxon>Metazoa</taxon>
        <taxon>Ecdysozoa</taxon>
        <taxon>Nematoda</taxon>
        <taxon>Chromadorea</taxon>
        <taxon>Rhabditida</taxon>
        <taxon>Rhabditina</taxon>
        <taxon>Rhabditomorpha</taxon>
        <taxon>Strongyloidea</taxon>
        <taxon>Strongylidae</taxon>
        <taxon>Cylicostephanus</taxon>
    </lineage>
</organism>
<protein>
    <submittedName>
        <fullName evidence="1">Uncharacterized protein</fullName>
    </submittedName>
</protein>
<name>A0A3P6RCM4_CYLGO</name>
<proteinExistence type="predicted"/>
<gene>
    <name evidence="1" type="ORF">CGOC_LOCUS2047</name>
</gene>
<accession>A0A3P6RCM4</accession>
<dbReference type="Proteomes" id="UP000271889">
    <property type="component" value="Unassembled WGS sequence"/>
</dbReference>
<evidence type="ECO:0000313" key="1">
    <source>
        <dbReference type="EMBL" id="VDK51405.1"/>
    </source>
</evidence>
<keyword evidence="2" id="KW-1185">Reference proteome</keyword>
<evidence type="ECO:0000313" key="2">
    <source>
        <dbReference type="Proteomes" id="UP000271889"/>
    </source>
</evidence>
<dbReference type="AlphaFoldDB" id="A0A3P6RCM4"/>
<dbReference type="EMBL" id="UYRV01004349">
    <property type="protein sequence ID" value="VDK51405.1"/>
    <property type="molecule type" value="Genomic_DNA"/>
</dbReference>
<reference evidence="1 2" key="1">
    <citation type="submission" date="2018-11" db="EMBL/GenBank/DDBJ databases">
        <authorList>
            <consortium name="Pathogen Informatics"/>
        </authorList>
    </citation>
    <scope>NUCLEOTIDE SEQUENCE [LARGE SCALE GENOMIC DNA]</scope>
</reference>